<organism evidence="1 2">
    <name type="scientific">Acetobacter orientalis</name>
    <dbReference type="NCBI Taxonomy" id="146474"/>
    <lineage>
        <taxon>Bacteria</taxon>
        <taxon>Pseudomonadati</taxon>
        <taxon>Pseudomonadota</taxon>
        <taxon>Alphaproteobacteria</taxon>
        <taxon>Acetobacterales</taxon>
        <taxon>Acetobacteraceae</taxon>
        <taxon>Acetobacter</taxon>
    </lineage>
</organism>
<dbReference type="EMBL" id="AP018515">
    <property type="protein sequence ID" value="BBC79215.1"/>
    <property type="molecule type" value="Genomic_DNA"/>
</dbReference>
<evidence type="ECO:0000313" key="2">
    <source>
        <dbReference type="Proteomes" id="UP000270034"/>
    </source>
</evidence>
<gene>
    <name evidence="1" type="ORF">AcetOrient_orf01269</name>
</gene>
<dbReference type="Proteomes" id="UP000270034">
    <property type="component" value="Chromosome"/>
</dbReference>
<protein>
    <submittedName>
        <fullName evidence="1">Elongation factor P</fullName>
    </submittedName>
</protein>
<dbReference type="AlphaFoldDB" id="A0A2Z5ZFP5"/>
<proteinExistence type="predicted"/>
<dbReference type="GO" id="GO:0003746">
    <property type="term" value="F:translation elongation factor activity"/>
    <property type="evidence" value="ECO:0007669"/>
    <property type="project" value="UniProtKB-KW"/>
</dbReference>
<reference evidence="1 2" key="1">
    <citation type="submission" date="2018-02" db="EMBL/GenBank/DDBJ databases">
        <title>Acetobacter orientalis genome.</title>
        <authorList>
            <person name="Nakashima N."/>
            <person name="Tamura T."/>
        </authorList>
    </citation>
    <scope>NUCLEOTIDE SEQUENCE [LARGE SCALE GENOMIC DNA]</scope>
    <source>
        <strain evidence="1 2">FAN1</strain>
    </source>
</reference>
<evidence type="ECO:0000313" key="1">
    <source>
        <dbReference type="EMBL" id="BBC79215.1"/>
    </source>
</evidence>
<name>A0A2Z5ZFP5_9PROT</name>
<keyword evidence="1" id="KW-0648">Protein biosynthesis</keyword>
<keyword evidence="1" id="KW-0251">Elongation factor</keyword>
<sequence length="56" mass="6431">MLDNLPGPDQVCLLFHNASLNGWMLETGVLQLQPHKSKRNAAETWKTLFFHTPLDR</sequence>
<dbReference type="KEGG" id="aot:AcetOri_orf01269"/>
<accession>A0A2Z5ZFP5</accession>